<dbReference type="RefSeq" id="WP_377416799.1">
    <property type="nucleotide sequence ID" value="NZ_JBHSPR010000001.1"/>
</dbReference>
<protein>
    <submittedName>
        <fullName evidence="1">Class I SAM-dependent methyltransferase</fullName>
    </submittedName>
</protein>
<dbReference type="SUPFAM" id="SSF53335">
    <property type="entry name" value="S-adenosyl-L-methionine-dependent methyltransferases"/>
    <property type="match status" value="1"/>
</dbReference>
<dbReference type="Proteomes" id="UP001596203">
    <property type="component" value="Unassembled WGS sequence"/>
</dbReference>
<proteinExistence type="predicted"/>
<accession>A0ABW1K3N5</accession>
<evidence type="ECO:0000313" key="1">
    <source>
        <dbReference type="EMBL" id="MFC6015083.1"/>
    </source>
</evidence>
<evidence type="ECO:0000313" key="2">
    <source>
        <dbReference type="Proteomes" id="UP001596203"/>
    </source>
</evidence>
<dbReference type="Pfam" id="PF13489">
    <property type="entry name" value="Methyltransf_23"/>
    <property type="match status" value="1"/>
</dbReference>
<keyword evidence="1" id="KW-0489">Methyltransferase</keyword>
<dbReference type="CDD" id="cd02440">
    <property type="entry name" value="AdoMet_MTases"/>
    <property type="match status" value="1"/>
</dbReference>
<dbReference type="GO" id="GO:0032259">
    <property type="term" value="P:methylation"/>
    <property type="evidence" value="ECO:0007669"/>
    <property type="project" value="UniProtKB-KW"/>
</dbReference>
<keyword evidence="2" id="KW-1185">Reference proteome</keyword>
<comment type="caution">
    <text evidence="1">The sequence shown here is derived from an EMBL/GenBank/DDBJ whole genome shotgun (WGS) entry which is preliminary data.</text>
</comment>
<reference evidence="2" key="1">
    <citation type="journal article" date="2019" name="Int. J. Syst. Evol. Microbiol.">
        <title>The Global Catalogue of Microorganisms (GCM) 10K type strain sequencing project: providing services to taxonomists for standard genome sequencing and annotation.</title>
        <authorList>
            <consortium name="The Broad Institute Genomics Platform"/>
            <consortium name="The Broad Institute Genome Sequencing Center for Infectious Disease"/>
            <person name="Wu L."/>
            <person name="Ma J."/>
        </authorList>
    </citation>
    <scope>NUCLEOTIDE SEQUENCE [LARGE SCALE GENOMIC DNA]</scope>
    <source>
        <strain evidence="2">ZS-35-S2</strain>
    </source>
</reference>
<keyword evidence="1" id="KW-0808">Transferase</keyword>
<dbReference type="Gene3D" id="3.40.50.150">
    <property type="entry name" value="Vaccinia Virus protein VP39"/>
    <property type="match status" value="1"/>
</dbReference>
<organism evidence="1 2">
    <name type="scientific">Plantactinospora solaniradicis</name>
    <dbReference type="NCBI Taxonomy" id="1723736"/>
    <lineage>
        <taxon>Bacteria</taxon>
        <taxon>Bacillati</taxon>
        <taxon>Actinomycetota</taxon>
        <taxon>Actinomycetes</taxon>
        <taxon>Micromonosporales</taxon>
        <taxon>Micromonosporaceae</taxon>
        <taxon>Plantactinospora</taxon>
    </lineage>
</organism>
<dbReference type="InterPro" id="IPR029063">
    <property type="entry name" value="SAM-dependent_MTases_sf"/>
</dbReference>
<name>A0ABW1K3N5_9ACTN</name>
<dbReference type="GO" id="GO:0008168">
    <property type="term" value="F:methyltransferase activity"/>
    <property type="evidence" value="ECO:0007669"/>
    <property type="project" value="UniProtKB-KW"/>
</dbReference>
<dbReference type="EMBL" id="JBHSPR010000001">
    <property type="protein sequence ID" value="MFC6015083.1"/>
    <property type="molecule type" value="Genomic_DNA"/>
</dbReference>
<gene>
    <name evidence="1" type="ORF">ACFP2T_02580</name>
</gene>
<sequence>MSTTYVFKDAETEGGAMLRHLAGMYDPFSERRLGDARVARDARCLVIAVGASTVAATLAGLAPDGEVIATDVDPKHSSADPRVDLRQHNVVTDPLPGTFDLIHARLLLGHLPQRIEVLGKLADALNPGGVLLIEEFEGSWSTSVLASPDPDADRLYGAYHDAFQSALRASGNDPAWSRRVHGAMLDLGLEVDTEGYTGTWAGGTHGCLLPRATAGAIREKLVAAGMAEADIDAFRQLLLDPRLKVKGNLALSTLGRRRR</sequence>